<keyword evidence="2" id="KW-1185">Reference proteome</keyword>
<dbReference type="AlphaFoldDB" id="A0A1H0CX05"/>
<dbReference type="OrthoDB" id="2942850at2"/>
<gene>
    <name evidence="1" type="ORF">SAMN04488053_102262</name>
</gene>
<dbReference type="PROSITE" id="PS51257">
    <property type="entry name" value="PROKAR_LIPOPROTEIN"/>
    <property type="match status" value="1"/>
</dbReference>
<name>A0A1H0CX05_9BACI</name>
<protein>
    <submittedName>
        <fullName evidence="1">Uncharacterized protein</fullName>
    </submittedName>
</protein>
<accession>A0A1H0CX05</accession>
<dbReference type="EMBL" id="FNIL01000002">
    <property type="protein sequence ID" value="SDN62424.1"/>
    <property type="molecule type" value="Genomic_DNA"/>
</dbReference>
<dbReference type="RefSeq" id="WP_090841567.1">
    <property type="nucleotide sequence ID" value="NZ_FNIL01000002.1"/>
</dbReference>
<organism evidence="1 2">
    <name type="scientific">Alkalicoccus daliensis</name>
    <dbReference type="NCBI Taxonomy" id="745820"/>
    <lineage>
        <taxon>Bacteria</taxon>
        <taxon>Bacillati</taxon>
        <taxon>Bacillota</taxon>
        <taxon>Bacilli</taxon>
        <taxon>Bacillales</taxon>
        <taxon>Bacillaceae</taxon>
        <taxon>Alkalicoccus</taxon>
    </lineage>
</organism>
<evidence type="ECO:0000313" key="1">
    <source>
        <dbReference type="EMBL" id="SDN62424.1"/>
    </source>
</evidence>
<evidence type="ECO:0000313" key="2">
    <source>
        <dbReference type="Proteomes" id="UP000198778"/>
    </source>
</evidence>
<sequence length="199" mass="21825">MRLLFSIAAAGFLLAGCAQEDALQLENVNVTLEDEKEETGAIAILSGENEGELVVPIVLRYTFTLQNTGNDSLGTNEAREDQTVVSDEELYVRIEPKETLAETAEIMLDENIFAINEDGWQVEGFGTGYMGAPMIEENSGAEYVLDFVLGAEVENPEIPTVPSSEELEQLLAQAREAEIVVELDGGVFERFDLSEELED</sequence>
<reference evidence="2" key="1">
    <citation type="submission" date="2016-10" db="EMBL/GenBank/DDBJ databases">
        <authorList>
            <person name="Varghese N."/>
            <person name="Submissions S."/>
        </authorList>
    </citation>
    <scope>NUCLEOTIDE SEQUENCE [LARGE SCALE GENOMIC DNA]</scope>
    <source>
        <strain evidence="2">CGMCC 1.10369</strain>
    </source>
</reference>
<dbReference type="Proteomes" id="UP000198778">
    <property type="component" value="Unassembled WGS sequence"/>
</dbReference>
<proteinExistence type="predicted"/>